<organism evidence="1 2">
    <name type="scientific">Camellia lanceoleosa</name>
    <dbReference type="NCBI Taxonomy" id="1840588"/>
    <lineage>
        <taxon>Eukaryota</taxon>
        <taxon>Viridiplantae</taxon>
        <taxon>Streptophyta</taxon>
        <taxon>Embryophyta</taxon>
        <taxon>Tracheophyta</taxon>
        <taxon>Spermatophyta</taxon>
        <taxon>Magnoliopsida</taxon>
        <taxon>eudicotyledons</taxon>
        <taxon>Gunneridae</taxon>
        <taxon>Pentapetalae</taxon>
        <taxon>asterids</taxon>
        <taxon>Ericales</taxon>
        <taxon>Theaceae</taxon>
        <taxon>Camellia</taxon>
    </lineage>
</organism>
<sequence>MCSYITLLLYALVTQMGSTMKRLDYQAKPHVRGASAFRHLVAKLPPKAHSVYYRDEIENISTSHLWVDSKKTQLQN</sequence>
<accession>A0ACC0FLX3</accession>
<comment type="caution">
    <text evidence="1">The sequence shown here is derived from an EMBL/GenBank/DDBJ whole genome shotgun (WGS) entry which is preliminary data.</text>
</comment>
<name>A0ACC0FLX3_9ERIC</name>
<dbReference type="Proteomes" id="UP001060215">
    <property type="component" value="Chromosome 14"/>
</dbReference>
<dbReference type="EMBL" id="CM045771">
    <property type="protein sequence ID" value="KAI7989258.1"/>
    <property type="molecule type" value="Genomic_DNA"/>
</dbReference>
<reference evidence="1 2" key="1">
    <citation type="journal article" date="2022" name="Plant J.">
        <title>Chromosome-level genome of Camellia lanceoleosa provides a valuable resource for understanding genome evolution and self-incompatibility.</title>
        <authorList>
            <person name="Gong W."/>
            <person name="Xiao S."/>
            <person name="Wang L."/>
            <person name="Liao Z."/>
            <person name="Chang Y."/>
            <person name="Mo W."/>
            <person name="Hu G."/>
            <person name="Li W."/>
            <person name="Zhao G."/>
            <person name="Zhu H."/>
            <person name="Hu X."/>
            <person name="Ji K."/>
            <person name="Xiang X."/>
            <person name="Song Q."/>
            <person name="Yuan D."/>
            <person name="Jin S."/>
            <person name="Zhang L."/>
        </authorList>
    </citation>
    <scope>NUCLEOTIDE SEQUENCE [LARGE SCALE GENOMIC DNA]</scope>
    <source>
        <strain evidence="1">SQ_2022a</strain>
    </source>
</reference>
<evidence type="ECO:0000313" key="2">
    <source>
        <dbReference type="Proteomes" id="UP001060215"/>
    </source>
</evidence>
<protein>
    <submittedName>
        <fullName evidence="1">Dolichyl-diphosphooligosaccharide--protein glycosyltransferase subunit 1A</fullName>
    </submittedName>
</protein>
<gene>
    <name evidence="1" type="ORF">LOK49_LG13G00743</name>
</gene>
<evidence type="ECO:0000313" key="1">
    <source>
        <dbReference type="EMBL" id="KAI7989258.1"/>
    </source>
</evidence>
<keyword evidence="2" id="KW-1185">Reference proteome</keyword>
<proteinExistence type="predicted"/>